<feature type="domain" description="HTH lysR-type" evidence="5">
    <location>
        <begin position="1"/>
        <end position="58"/>
    </location>
</feature>
<sequence length="303" mass="34411">MDFKQIEAFVNVIKYKGFSKAAEATFLTQPTISAHVNALEKELQLQLIDRTKKEALPTAEGKLFYNYALTMLNTREQAIYSLQNFSLNINGTIGIQSSSIPGEYIVPGLIADFKKEYGKAKFYLEQSDSSLVADNIKAHKGEIGFTGHKENDGLTYKLLMKDKAVLITPQVPHFKEREGERLQLKDFIGEPFLLRERGSATRETFEKELDAKGIPHTSMNVAASMNSMEAIKQAVRGGMGVSIISEVAADRQRADRGYLVFDMEDYDEEREFYLVYNDKITMSPTAETFKFFVLEKYGYKFDY</sequence>
<dbReference type="SUPFAM" id="SSF46785">
    <property type="entry name" value="Winged helix' DNA-binding domain"/>
    <property type="match status" value="1"/>
</dbReference>
<dbReference type="NCBIfam" id="NF040786">
    <property type="entry name" value="LysR_Sec_metab"/>
    <property type="match status" value="1"/>
</dbReference>
<dbReference type="Gene3D" id="1.10.10.10">
    <property type="entry name" value="Winged helix-like DNA-binding domain superfamily/Winged helix DNA-binding domain"/>
    <property type="match status" value="1"/>
</dbReference>
<dbReference type="PROSITE" id="PS50931">
    <property type="entry name" value="HTH_LYSR"/>
    <property type="match status" value="1"/>
</dbReference>
<comment type="similarity">
    <text evidence="1">Belongs to the LysR transcriptional regulatory family.</text>
</comment>
<dbReference type="GO" id="GO:0000976">
    <property type="term" value="F:transcription cis-regulatory region binding"/>
    <property type="evidence" value="ECO:0007669"/>
    <property type="project" value="TreeGrafter"/>
</dbReference>
<evidence type="ECO:0000259" key="5">
    <source>
        <dbReference type="PROSITE" id="PS50931"/>
    </source>
</evidence>
<accession>A0A9J6QW82</accession>
<dbReference type="InterPro" id="IPR047788">
    <property type="entry name" value="LysR-like_Sec_metab"/>
</dbReference>
<dbReference type="FunFam" id="1.10.10.10:FF:000001">
    <property type="entry name" value="LysR family transcriptional regulator"/>
    <property type="match status" value="1"/>
</dbReference>
<evidence type="ECO:0000256" key="1">
    <source>
        <dbReference type="ARBA" id="ARBA00009437"/>
    </source>
</evidence>
<dbReference type="InterPro" id="IPR036388">
    <property type="entry name" value="WH-like_DNA-bd_sf"/>
</dbReference>
<evidence type="ECO:0000313" key="7">
    <source>
        <dbReference type="Proteomes" id="UP001065549"/>
    </source>
</evidence>
<dbReference type="Proteomes" id="UP001065549">
    <property type="component" value="Unassembled WGS sequence"/>
</dbReference>
<dbReference type="Pfam" id="PF03466">
    <property type="entry name" value="LysR_substrate"/>
    <property type="match status" value="1"/>
</dbReference>
<dbReference type="SUPFAM" id="SSF53850">
    <property type="entry name" value="Periplasmic binding protein-like II"/>
    <property type="match status" value="1"/>
</dbReference>
<name>A0A9J6QW82_9FIRM</name>
<comment type="caution">
    <text evidence="6">The sequence shown here is derived from an EMBL/GenBank/DDBJ whole genome shotgun (WGS) entry which is preliminary data.</text>
</comment>
<dbReference type="PANTHER" id="PTHR30126:SF64">
    <property type="entry name" value="HTH-TYPE TRANSCRIPTIONAL REGULATOR CITR"/>
    <property type="match status" value="1"/>
</dbReference>
<evidence type="ECO:0000256" key="3">
    <source>
        <dbReference type="ARBA" id="ARBA00023125"/>
    </source>
</evidence>
<dbReference type="EMBL" id="JAOSHN010000004">
    <property type="protein sequence ID" value="MCU7379062.1"/>
    <property type="molecule type" value="Genomic_DNA"/>
</dbReference>
<evidence type="ECO:0000256" key="4">
    <source>
        <dbReference type="ARBA" id="ARBA00023163"/>
    </source>
</evidence>
<dbReference type="Pfam" id="PF00126">
    <property type="entry name" value="HTH_1"/>
    <property type="match status" value="1"/>
</dbReference>
<keyword evidence="3" id="KW-0238">DNA-binding</keyword>
<dbReference type="PANTHER" id="PTHR30126">
    <property type="entry name" value="HTH-TYPE TRANSCRIPTIONAL REGULATOR"/>
    <property type="match status" value="1"/>
</dbReference>
<organism evidence="6 7">
    <name type="scientific">Hominibacterium faecale</name>
    <dbReference type="NCBI Taxonomy" id="2839743"/>
    <lineage>
        <taxon>Bacteria</taxon>
        <taxon>Bacillati</taxon>
        <taxon>Bacillota</taxon>
        <taxon>Clostridia</taxon>
        <taxon>Peptostreptococcales</taxon>
        <taxon>Anaerovoracaceae</taxon>
        <taxon>Hominibacterium</taxon>
    </lineage>
</organism>
<evidence type="ECO:0000256" key="2">
    <source>
        <dbReference type="ARBA" id="ARBA00023015"/>
    </source>
</evidence>
<proteinExistence type="inferred from homology"/>
<gene>
    <name evidence="6" type="ORF">OBO34_11955</name>
</gene>
<reference evidence="6" key="1">
    <citation type="submission" date="2022-09" db="EMBL/GenBank/DDBJ databases">
        <title>Culturomic study of gut microbiota in children with autism spectrum disorder.</title>
        <authorList>
            <person name="Efimov B.A."/>
            <person name="Chaplin A.V."/>
            <person name="Sokolova S.R."/>
            <person name="Pikina A.P."/>
            <person name="Korzhanova M."/>
            <person name="Belova V."/>
            <person name="Korostin D."/>
        </authorList>
    </citation>
    <scope>NUCLEOTIDE SEQUENCE</scope>
    <source>
        <strain evidence="6">ASD5510</strain>
    </source>
</reference>
<dbReference type="InterPro" id="IPR036390">
    <property type="entry name" value="WH_DNA-bd_sf"/>
</dbReference>
<dbReference type="InterPro" id="IPR005119">
    <property type="entry name" value="LysR_subst-bd"/>
</dbReference>
<dbReference type="PRINTS" id="PR00039">
    <property type="entry name" value="HTHLYSR"/>
</dbReference>
<dbReference type="RefSeq" id="WP_148397733.1">
    <property type="nucleotide sequence ID" value="NZ_JAOSHN010000004.1"/>
</dbReference>
<dbReference type="InterPro" id="IPR000847">
    <property type="entry name" value="LysR_HTH_N"/>
</dbReference>
<dbReference type="Gene3D" id="3.40.190.290">
    <property type="match status" value="1"/>
</dbReference>
<dbReference type="AlphaFoldDB" id="A0A9J6QW82"/>
<protein>
    <submittedName>
        <fullName evidence="6">Selenium metabolism-associated LysR family transcriptional regulator</fullName>
    </submittedName>
</protein>
<evidence type="ECO:0000313" key="6">
    <source>
        <dbReference type="EMBL" id="MCU7379062.1"/>
    </source>
</evidence>
<keyword evidence="2" id="KW-0805">Transcription regulation</keyword>
<keyword evidence="4" id="KW-0804">Transcription</keyword>
<dbReference type="GO" id="GO:0003700">
    <property type="term" value="F:DNA-binding transcription factor activity"/>
    <property type="evidence" value="ECO:0007669"/>
    <property type="project" value="InterPro"/>
</dbReference>
<keyword evidence="7" id="KW-1185">Reference proteome</keyword>